<gene>
    <name evidence="3" type="ORF">HNV11_01235</name>
</gene>
<dbReference type="EMBL" id="CP053435">
    <property type="protein sequence ID" value="QJW88094.1"/>
    <property type="molecule type" value="Genomic_DNA"/>
</dbReference>
<dbReference type="Pfam" id="PF01609">
    <property type="entry name" value="DDE_Tnp_1"/>
    <property type="match status" value="1"/>
</dbReference>
<protein>
    <submittedName>
        <fullName evidence="3">IS5 family transposase</fullName>
    </submittedName>
</protein>
<dbReference type="Pfam" id="PF13340">
    <property type="entry name" value="DUF4096"/>
    <property type="match status" value="1"/>
</dbReference>
<dbReference type="GO" id="GO:0006313">
    <property type="term" value="P:DNA transposition"/>
    <property type="evidence" value="ECO:0007669"/>
    <property type="project" value="InterPro"/>
</dbReference>
<feature type="domain" description="Insertion element IS402-like" evidence="2">
    <location>
        <begin position="8"/>
        <end position="76"/>
    </location>
</feature>
<dbReference type="GO" id="GO:0003677">
    <property type="term" value="F:DNA binding"/>
    <property type="evidence" value="ECO:0007669"/>
    <property type="project" value="InterPro"/>
</dbReference>
<dbReference type="AlphaFoldDB" id="A0A6M5Y3Y2"/>
<dbReference type="PANTHER" id="PTHR30007:SF0">
    <property type="entry name" value="TRANSPOSASE"/>
    <property type="match status" value="1"/>
</dbReference>
<keyword evidence="4" id="KW-1185">Reference proteome</keyword>
<name>A0A6M5Y3Y2_9BACT</name>
<proteinExistence type="predicted"/>
<evidence type="ECO:0000259" key="1">
    <source>
        <dbReference type="Pfam" id="PF01609"/>
    </source>
</evidence>
<evidence type="ECO:0000259" key="2">
    <source>
        <dbReference type="Pfam" id="PF13340"/>
    </source>
</evidence>
<evidence type="ECO:0000313" key="4">
    <source>
        <dbReference type="Proteomes" id="UP000502756"/>
    </source>
</evidence>
<accession>A0A6M5Y3Y2</accession>
<reference evidence="3 4" key="1">
    <citation type="submission" date="2020-05" db="EMBL/GenBank/DDBJ databases">
        <title>Genome sequencing of Spirosoma sp. TS118.</title>
        <authorList>
            <person name="Lee J.-H."/>
            <person name="Jeong S."/>
            <person name="Zhao L."/>
            <person name="Jung J.-H."/>
            <person name="Kim M.-K."/>
            <person name="Lim S."/>
        </authorList>
    </citation>
    <scope>NUCLEOTIDE SEQUENCE [LARGE SCALE GENOMIC DNA]</scope>
    <source>
        <strain evidence="3 4">TS118</strain>
    </source>
</reference>
<dbReference type="GO" id="GO:0004803">
    <property type="term" value="F:transposase activity"/>
    <property type="evidence" value="ECO:0007669"/>
    <property type="project" value="InterPro"/>
</dbReference>
<dbReference type="NCBIfam" id="NF033580">
    <property type="entry name" value="transpos_IS5_3"/>
    <property type="match status" value="1"/>
</dbReference>
<feature type="domain" description="Transposase IS4-like" evidence="1">
    <location>
        <begin position="94"/>
        <end position="233"/>
    </location>
</feature>
<dbReference type="PANTHER" id="PTHR30007">
    <property type="entry name" value="PHP DOMAIN PROTEIN"/>
    <property type="match status" value="1"/>
</dbReference>
<sequence>MTTPWKPLTDSQWAAISPFLPLQRKRKHDLRCIVNALLWQLRTGCQWRNLPFEHLPWQTICYYFHRWKLDGTIETLNAALNQADRIRAGRAALPSLLCIDSQSVKLAPMGSEARGLDVHKAVNGRKRQWVVDAQGRLWVVGVHAANQADGPSAVKLIGDVLWRCGERLVVICGDQAYNGVFKEALAGWSLEFEKASRPESARGFVPIAKRWVVERSIAWTNFFRRLVKDYEYTTSSSVCWLYLANIQLMLQRLQDIDQT</sequence>
<dbReference type="Proteomes" id="UP000502756">
    <property type="component" value="Chromosome"/>
</dbReference>
<organism evidence="3 4">
    <name type="scientific">Spirosoma taeanense</name>
    <dbReference type="NCBI Taxonomy" id="2735870"/>
    <lineage>
        <taxon>Bacteria</taxon>
        <taxon>Pseudomonadati</taxon>
        <taxon>Bacteroidota</taxon>
        <taxon>Cytophagia</taxon>
        <taxon>Cytophagales</taxon>
        <taxon>Cytophagaceae</taxon>
        <taxon>Spirosoma</taxon>
    </lineage>
</organism>
<dbReference type="RefSeq" id="WP_171737926.1">
    <property type="nucleotide sequence ID" value="NZ_CP053435.1"/>
</dbReference>
<dbReference type="InterPro" id="IPR025161">
    <property type="entry name" value="IS402-like_dom"/>
</dbReference>
<dbReference type="InterPro" id="IPR002559">
    <property type="entry name" value="Transposase_11"/>
</dbReference>
<dbReference type="KEGG" id="stae:HNV11_01235"/>
<evidence type="ECO:0000313" key="3">
    <source>
        <dbReference type="EMBL" id="QJW88094.1"/>
    </source>
</evidence>